<gene>
    <name evidence="1" type="ORF">SNE40_011363</name>
</gene>
<comment type="caution">
    <text evidence="1">The sequence shown here is derived from an EMBL/GenBank/DDBJ whole genome shotgun (WGS) entry which is preliminary data.</text>
</comment>
<sequence>MEALYVAPQTACWQCKTQETSLCFIRARHLSHSHGAEFTDTNLLLWIRLMMGLVDFLKVQLGPTSLPELLLFVERHQLHSSASQSADPFSLEERLVLQRAAMVMGLTDLLVFIVTPPRCILELFHWRVLCSLLALLPDGMVRIFKSLQVNFSVSLKESVRVCLRRFTHSFGSSPGFHIASNYIASPHRGGLLCFFLNFGVENQNRLVVPKSL</sequence>
<proteinExistence type="predicted"/>
<dbReference type="AlphaFoldDB" id="A0AAN8JJR5"/>
<name>A0AAN8JJR5_PATCE</name>
<protein>
    <submittedName>
        <fullName evidence="1">Uncharacterized protein</fullName>
    </submittedName>
</protein>
<evidence type="ECO:0000313" key="2">
    <source>
        <dbReference type="Proteomes" id="UP001347796"/>
    </source>
</evidence>
<evidence type="ECO:0000313" key="1">
    <source>
        <dbReference type="EMBL" id="KAK6178877.1"/>
    </source>
</evidence>
<accession>A0AAN8JJR5</accession>
<reference evidence="1 2" key="1">
    <citation type="submission" date="2024-01" db="EMBL/GenBank/DDBJ databases">
        <title>The genome of the rayed Mediterranean limpet Patella caerulea (Linnaeus, 1758).</title>
        <authorList>
            <person name="Anh-Thu Weber A."/>
            <person name="Halstead-Nussloch G."/>
        </authorList>
    </citation>
    <scope>NUCLEOTIDE SEQUENCE [LARGE SCALE GENOMIC DNA]</scope>
    <source>
        <strain evidence="1">AATW-2023a</strain>
        <tissue evidence="1">Whole specimen</tissue>
    </source>
</reference>
<dbReference type="EMBL" id="JAZGQO010000008">
    <property type="protein sequence ID" value="KAK6178877.1"/>
    <property type="molecule type" value="Genomic_DNA"/>
</dbReference>
<dbReference type="Proteomes" id="UP001347796">
    <property type="component" value="Unassembled WGS sequence"/>
</dbReference>
<keyword evidence="2" id="KW-1185">Reference proteome</keyword>
<organism evidence="1 2">
    <name type="scientific">Patella caerulea</name>
    <name type="common">Rayed Mediterranean limpet</name>
    <dbReference type="NCBI Taxonomy" id="87958"/>
    <lineage>
        <taxon>Eukaryota</taxon>
        <taxon>Metazoa</taxon>
        <taxon>Spiralia</taxon>
        <taxon>Lophotrochozoa</taxon>
        <taxon>Mollusca</taxon>
        <taxon>Gastropoda</taxon>
        <taxon>Patellogastropoda</taxon>
        <taxon>Patelloidea</taxon>
        <taxon>Patellidae</taxon>
        <taxon>Patella</taxon>
    </lineage>
</organism>